<gene>
    <name evidence="1" type="ORF">Vadar_011652</name>
</gene>
<comment type="caution">
    <text evidence="1">The sequence shown here is derived from an EMBL/GenBank/DDBJ whole genome shotgun (WGS) entry which is preliminary data.</text>
</comment>
<dbReference type="EMBL" id="CM037156">
    <property type="protein sequence ID" value="KAH7837255.1"/>
    <property type="molecule type" value="Genomic_DNA"/>
</dbReference>
<reference evidence="1 2" key="1">
    <citation type="journal article" date="2021" name="Hortic Res">
        <title>High-quality reference genome and annotation aids understanding of berry development for evergreen blueberry (Vaccinium darrowii).</title>
        <authorList>
            <person name="Yu J."/>
            <person name="Hulse-Kemp A.M."/>
            <person name="Babiker E."/>
            <person name="Staton M."/>
        </authorList>
    </citation>
    <scope>NUCLEOTIDE SEQUENCE [LARGE SCALE GENOMIC DNA]</scope>
    <source>
        <strain evidence="2">cv. NJ 8807/NJ 8810</strain>
        <tissue evidence="1">Young leaf</tissue>
    </source>
</reference>
<protein>
    <submittedName>
        <fullName evidence="1">Uncharacterized protein</fullName>
    </submittedName>
</protein>
<dbReference type="Proteomes" id="UP000828048">
    <property type="component" value="Chromosome 6"/>
</dbReference>
<proteinExistence type="predicted"/>
<keyword evidence="2" id="KW-1185">Reference proteome</keyword>
<organism evidence="1 2">
    <name type="scientific">Vaccinium darrowii</name>
    <dbReference type="NCBI Taxonomy" id="229202"/>
    <lineage>
        <taxon>Eukaryota</taxon>
        <taxon>Viridiplantae</taxon>
        <taxon>Streptophyta</taxon>
        <taxon>Embryophyta</taxon>
        <taxon>Tracheophyta</taxon>
        <taxon>Spermatophyta</taxon>
        <taxon>Magnoliopsida</taxon>
        <taxon>eudicotyledons</taxon>
        <taxon>Gunneridae</taxon>
        <taxon>Pentapetalae</taxon>
        <taxon>asterids</taxon>
        <taxon>Ericales</taxon>
        <taxon>Ericaceae</taxon>
        <taxon>Vaccinioideae</taxon>
        <taxon>Vaccinieae</taxon>
        <taxon>Vaccinium</taxon>
    </lineage>
</organism>
<evidence type="ECO:0000313" key="2">
    <source>
        <dbReference type="Proteomes" id="UP000828048"/>
    </source>
</evidence>
<sequence length="126" mass="13891">MKLRDLKGGRAPEREEFGETNSKSETPSRGILQRRKPEESLRLEDLRRRTEKSCEEMRESQCLDTLWNRTRDAVALAVGIQTRISHRKSSWSAIAVADEGVVMSSSTATSVASSTVNGVAGAIAIE</sequence>
<accession>A0ACB7X9R2</accession>
<name>A0ACB7X9R2_9ERIC</name>
<evidence type="ECO:0000313" key="1">
    <source>
        <dbReference type="EMBL" id="KAH7837255.1"/>
    </source>
</evidence>